<feature type="transmembrane region" description="Helical" evidence="3">
    <location>
        <begin position="135"/>
        <end position="158"/>
    </location>
</feature>
<dbReference type="PROSITE" id="PS00080">
    <property type="entry name" value="MULTICOPPER_OXIDASE2"/>
    <property type="match status" value="1"/>
</dbReference>
<dbReference type="EMBL" id="JADLQX010000023">
    <property type="protein sequence ID" value="MBF6301049.1"/>
    <property type="molecule type" value="Genomic_DNA"/>
</dbReference>
<evidence type="ECO:0000256" key="1">
    <source>
        <dbReference type="ARBA" id="ARBA00022723"/>
    </source>
</evidence>
<evidence type="ECO:0000259" key="4">
    <source>
        <dbReference type="Pfam" id="PF07731"/>
    </source>
</evidence>
<dbReference type="CDD" id="cd04202">
    <property type="entry name" value="CuRO_D2_2dMcoN_like"/>
    <property type="match status" value="1"/>
</dbReference>
<evidence type="ECO:0000313" key="7">
    <source>
        <dbReference type="Proteomes" id="UP000702209"/>
    </source>
</evidence>
<evidence type="ECO:0000256" key="3">
    <source>
        <dbReference type="SAM" id="Phobius"/>
    </source>
</evidence>
<sequence length="654" mass="68656">MTTATWMVLDHALALLSVVAWFAAGAIMALRRARPALAFLVVALLVTSARAAPVTVLAGRGWWFVQEKVLLGLPMLAVAALAAAVLAGPRLLAQVTDDQRPETIDAAGVVALLTAAYVALAGFVVTFLVGYPLTVGIALITIALVLAGALLTALVLATPNPVEEPDADSAGPEVSRRRFLGVAGGVVVVGAAGTGVGLSVRPGASVADGGGPGPASHAAVSVTELRGADTPAPGGIRREHVLVARKSTVGLESGGEIDAWTFGGTVPGPPITATQGDLIEVTLVNHDIGDGVTLHWHGYDVPCGEDGAAGITQDVVAPGGEFVYRFRAEQVGTYWYHTHYASHVGVRRGLYGALVVKPRDESDTESLDLTLLVHTFDGTATISGGGEHIARPGTAVRLRLINTDSDPHRFALAGTSFRVAAVDGRDLEQPGDISRTGLRLPAGGRYDLVFAMPSTSVALVLDDRAATVWLRPQAGASDDEPAMRDTAGWPELDLLTYGSAVPVTLRTGVADRHFTLVLDRGMAMVDGSPAYAHTVNGRGHPSIPDQLVAEGDIVRFTVVNRSRETHPWHLHGHPVLILSRDGTPSSGSPLWVDTFDVRPGQVWEVAFRASNPGIWMNHCHNLSHAHQGMMLQLRYDGVTTPFGGMHAVGSSHNH</sequence>
<organism evidence="6 7">
    <name type="scientific">Nocardia amamiensis</name>
    <dbReference type="NCBI Taxonomy" id="404578"/>
    <lineage>
        <taxon>Bacteria</taxon>
        <taxon>Bacillati</taxon>
        <taxon>Actinomycetota</taxon>
        <taxon>Actinomycetes</taxon>
        <taxon>Mycobacteriales</taxon>
        <taxon>Nocardiaceae</taxon>
        <taxon>Nocardia</taxon>
    </lineage>
</organism>
<evidence type="ECO:0000313" key="6">
    <source>
        <dbReference type="EMBL" id="MBF6301049.1"/>
    </source>
</evidence>
<dbReference type="InterPro" id="IPR011706">
    <property type="entry name" value="Cu-oxidase_C"/>
</dbReference>
<feature type="transmembrane region" description="Helical" evidence="3">
    <location>
        <begin position="104"/>
        <end position="129"/>
    </location>
</feature>
<dbReference type="PANTHER" id="PTHR11709">
    <property type="entry name" value="MULTI-COPPER OXIDASE"/>
    <property type="match status" value="1"/>
</dbReference>
<keyword evidence="2" id="KW-0560">Oxidoreductase</keyword>
<dbReference type="InterPro" id="IPR002355">
    <property type="entry name" value="Cu_oxidase_Cu_BS"/>
</dbReference>
<keyword evidence="3" id="KW-1133">Transmembrane helix</keyword>
<keyword evidence="3" id="KW-0812">Transmembrane</keyword>
<evidence type="ECO:0000256" key="2">
    <source>
        <dbReference type="ARBA" id="ARBA00023002"/>
    </source>
</evidence>
<dbReference type="Pfam" id="PF07732">
    <property type="entry name" value="Cu-oxidase_3"/>
    <property type="match status" value="1"/>
</dbReference>
<feature type="transmembrane region" description="Helical" evidence="3">
    <location>
        <begin position="12"/>
        <end position="30"/>
    </location>
</feature>
<keyword evidence="1" id="KW-0479">Metal-binding</keyword>
<comment type="caution">
    <text evidence="6">The sequence shown here is derived from an EMBL/GenBank/DDBJ whole genome shotgun (WGS) entry which is preliminary data.</text>
</comment>
<name>A0ABS0D1Q4_9NOCA</name>
<feature type="domain" description="Plastocyanin-like" evidence="4">
    <location>
        <begin position="534"/>
        <end position="635"/>
    </location>
</feature>
<proteinExistence type="predicted"/>
<dbReference type="Gene3D" id="2.60.40.420">
    <property type="entry name" value="Cupredoxins - blue copper proteins"/>
    <property type="match status" value="3"/>
</dbReference>
<feature type="transmembrane region" description="Helical" evidence="3">
    <location>
        <begin position="69"/>
        <end position="92"/>
    </location>
</feature>
<dbReference type="SUPFAM" id="SSF49503">
    <property type="entry name" value="Cupredoxins"/>
    <property type="match status" value="3"/>
</dbReference>
<dbReference type="Pfam" id="PF07731">
    <property type="entry name" value="Cu-oxidase_2"/>
    <property type="match status" value="1"/>
</dbReference>
<gene>
    <name evidence="6" type="ORF">IU459_26400</name>
</gene>
<feature type="transmembrane region" description="Helical" evidence="3">
    <location>
        <begin position="37"/>
        <end position="63"/>
    </location>
</feature>
<keyword evidence="7" id="KW-1185">Reference proteome</keyword>
<dbReference type="InterPro" id="IPR011707">
    <property type="entry name" value="Cu-oxidase-like_N"/>
</dbReference>
<dbReference type="InterPro" id="IPR008972">
    <property type="entry name" value="Cupredoxin"/>
</dbReference>
<evidence type="ECO:0000259" key="5">
    <source>
        <dbReference type="Pfam" id="PF07732"/>
    </source>
</evidence>
<accession>A0ABS0D1Q4</accession>
<dbReference type="RefSeq" id="WP_195132276.1">
    <property type="nucleotide sequence ID" value="NZ_JADLQX010000023.1"/>
</dbReference>
<keyword evidence="3" id="KW-0472">Membrane</keyword>
<dbReference type="InterPro" id="IPR045087">
    <property type="entry name" value="Cu-oxidase_fam"/>
</dbReference>
<protein>
    <submittedName>
        <fullName evidence="6">Multicopper oxidase family protein</fullName>
    </submittedName>
</protein>
<feature type="domain" description="Plastocyanin-like" evidence="5">
    <location>
        <begin position="253"/>
        <end position="360"/>
    </location>
</feature>
<dbReference type="Proteomes" id="UP000702209">
    <property type="component" value="Unassembled WGS sequence"/>
</dbReference>
<feature type="transmembrane region" description="Helical" evidence="3">
    <location>
        <begin position="179"/>
        <end position="198"/>
    </location>
</feature>
<reference evidence="6 7" key="1">
    <citation type="submission" date="2020-10" db="EMBL/GenBank/DDBJ databases">
        <title>Identification of Nocardia species via Next-generation sequencing and recognition of intraspecies genetic diversity.</title>
        <authorList>
            <person name="Li P."/>
            <person name="Li P."/>
            <person name="Lu B."/>
        </authorList>
    </citation>
    <scope>NUCLEOTIDE SEQUENCE [LARGE SCALE GENOMIC DNA]</scope>
    <source>
        <strain evidence="6 7">BJ06-0157</strain>
    </source>
</reference>